<name>A0A562M5X9_9FLAO</name>
<gene>
    <name evidence="1" type="ORF">IP98_00346</name>
</gene>
<dbReference type="AlphaFoldDB" id="A0A562M5X9"/>
<dbReference type="EMBL" id="VLKQ01000001">
    <property type="protein sequence ID" value="TWI15354.1"/>
    <property type="molecule type" value="Genomic_DNA"/>
</dbReference>
<protein>
    <submittedName>
        <fullName evidence="1">Uncharacterized protein</fullName>
    </submittedName>
</protein>
<dbReference type="OrthoDB" id="1375673at2"/>
<dbReference type="RefSeq" id="WP_014388695.1">
    <property type="nucleotide sequence ID" value="NZ_AVBI01000019.1"/>
</dbReference>
<evidence type="ECO:0000313" key="2">
    <source>
        <dbReference type="Proteomes" id="UP000319848"/>
    </source>
</evidence>
<reference evidence="1 2" key="1">
    <citation type="journal article" date="2015" name="Stand. Genomic Sci.">
        <title>Genomic Encyclopedia of Bacterial and Archaeal Type Strains, Phase III: the genomes of soil and plant-associated and newly described type strains.</title>
        <authorList>
            <person name="Whitman W.B."/>
            <person name="Woyke T."/>
            <person name="Klenk H.P."/>
            <person name="Zhou Y."/>
            <person name="Lilburn T.G."/>
            <person name="Beck B.J."/>
            <person name="De Vos P."/>
            <person name="Vandamme P."/>
            <person name="Eisen J.A."/>
            <person name="Garrity G."/>
            <person name="Hugenholtz P."/>
            <person name="Kyrpides N.C."/>
        </authorList>
    </citation>
    <scope>NUCLEOTIDE SEQUENCE [LARGE SCALE GENOMIC DNA]</scope>
    <source>
        <strain evidence="1 2">CGMCC 1.7270</strain>
    </source>
</reference>
<accession>A0A562M5X9</accession>
<organism evidence="1 2">
    <name type="scientific">Flavobacterium cauense R2A-7</name>
    <dbReference type="NCBI Taxonomy" id="1341154"/>
    <lineage>
        <taxon>Bacteria</taxon>
        <taxon>Pseudomonadati</taxon>
        <taxon>Bacteroidota</taxon>
        <taxon>Flavobacteriia</taxon>
        <taxon>Flavobacteriales</taxon>
        <taxon>Flavobacteriaceae</taxon>
        <taxon>Flavobacterium</taxon>
    </lineage>
</organism>
<dbReference type="Proteomes" id="UP000319848">
    <property type="component" value="Unassembled WGS sequence"/>
</dbReference>
<proteinExistence type="predicted"/>
<comment type="caution">
    <text evidence="1">The sequence shown here is derived from an EMBL/GenBank/DDBJ whole genome shotgun (WGS) entry which is preliminary data.</text>
</comment>
<evidence type="ECO:0000313" key="1">
    <source>
        <dbReference type="EMBL" id="TWI15354.1"/>
    </source>
</evidence>
<sequence length="64" mass="7426">MSTITIKTKETNPFKLQKKTKLIQELSDLDNEVLEKLVELKKSKKAIAMVTDAQSWQTIKEFIM</sequence>
<keyword evidence="2" id="KW-1185">Reference proteome</keyword>